<dbReference type="AlphaFoldDB" id="A0A518DRC1"/>
<protein>
    <recommendedName>
        <fullName evidence="2">Transposase IS701-like DDE domain-containing protein</fullName>
    </recommendedName>
</protein>
<dbReference type="InterPro" id="IPR012337">
    <property type="entry name" value="RNaseH-like_sf"/>
</dbReference>
<proteinExistence type="predicted"/>
<dbReference type="RefSeq" id="WP_145052727.1">
    <property type="nucleotide sequence ID" value="NZ_CP036433.1"/>
</dbReference>
<feature type="compositionally biased region" description="Basic residues" evidence="1">
    <location>
        <begin position="1"/>
        <end position="33"/>
    </location>
</feature>
<dbReference type="InterPro" id="IPR038721">
    <property type="entry name" value="IS701-like_DDE_dom"/>
</dbReference>
<accession>A0A518DRC1</accession>
<dbReference type="OrthoDB" id="292045at2"/>
<sequence length="487" mass="54578">MAKRKRSAKRPQAKHKKQTPSQHHKCQRLKRTNPLRSRTTEAITPLCGYLHTAVAALQSVLDRRIAFRLSIIVAGMLLADDRRTASAWFAAAGVQQDWDRFYECLISVGRSSGSLASAMVGLLVQKFAPGVGDRIQLALDDSPTSRFGRCVEGAGVHHNPTPGPADGEWLYGHNWVLLTWLATHPLWGVIALPLQSLLYVRQADVPKLAVKYAWEFRTKHELGVALLTSFVQSLRARGVRNSVWLAVDGAYAARPFLLPVLKLGVTVVSRLRRDACLFDLPGEAVPHRRGRHRIYGRNKLSLATLADQSQGWESLTYSGRGVEVTRPCKSFLATSELISGRIRVVLLRFDDGNWAPYFCTDPSADVREILEAVAARWAIEECFQGMKEVWGAGQQQVRNVWSSIGCWNLNSWVYGLVELCSWESPQAELSDRRSRPWDNASRRPSHADRRRTIARKMLEKQFIATLPPTPNSPQIRTLLEGLIAIVI</sequence>
<feature type="region of interest" description="Disordered" evidence="1">
    <location>
        <begin position="1"/>
        <end position="34"/>
    </location>
</feature>
<feature type="domain" description="Transposase IS701-like DDE" evidence="2">
    <location>
        <begin position="60"/>
        <end position="315"/>
    </location>
</feature>
<dbReference type="EMBL" id="CP036433">
    <property type="protein sequence ID" value="QDU94388.1"/>
    <property type="molecule type" value="Genomic_DNA"/>
</dbReference>
<keyword evidence="4" id="KW-1185">Reference proteome</keyword>
<evidence type="ECO:0000313" key="3">
    <source>
        <dbReference type="EMBL" id="QDU94388.1"/>
    </source>
</evidence>
<reference evidence="3 4" key="1">
    <citation type="submission" date="2019-02" db="EMBL/GenBank/DDBJ databases">
        <title>Deep-cultivation of Planctomycetes and their phenomic and genomic characterization uncovers novel biology.</title>
        <authorList>
            <person name="Wiegand S."/>
            <person name="Jogler M."/>
            <person name="Boedeker C."/>
            <person name="Pinto D."/>
            <person name="Vollmers J."/>
            <person name="Rivas-Marin E."/>
            <person name="Kohn T."/>
            <person name="Peeters S.H."/>
            <person name="Heuer A."/>
            <person name="Rast P."/>
            <person name="Oberbeckmann S."/>
            <person name="Bunk B."/>
            <person name="Jeske O."/>
            <person name="Meyerdierks A."/>
            <person name="Storesund J.E."/>
            <person name="Kallscheuer N."/>
            <person name="Luecker S."/>
            <person name="Lage O.M."/>
            <person name="Pohl T."/>
            <person name="Merkel B.J."/>
            <person name="Hornburger P."/>
            <person name="Mueller R.-W."/>
            <person name="Bruemmer F."/>
            <person name="Labrenz M."/>
            <person name="Spormann A.M."/>
            <person name="Op den Camp H."/>
            <person name="Overmann J."/>
            <person name="Amann R."/>
            <person name="Jetten M.S.M."/>
            <person name="Mascher T."/>
            <person name="Medema M.H."/>
            <person name="Devos D.P."/>
            <person name="Kaster A.-K."/>
            <person name="Ovreas L."/>
            <person name="Rohde M."/>
            <person name="Galperin M.Y."/>
            <person name="Jogler C."/>
        </authorList>
    </citation>
    <scope>NUCLEOTIDE SEQUENCE [LARGE SCALE GENOMIC DNA]</scope>
    <source>
        <strain evidence="3 4">Pla85_3_4</strain>
    </source>
</reference>
<dbReference type="SUPFAM" id="SSF53098">
    <property type="entry name" value="Ribonuclease H-like"/>
    <property type="match status" value="1"/>
</dbReference>
<name>A0A518DRC1_9BACT</name>
<dbReference type="KEGG" id="lcre:Pla8534_21780"/>
<evidence type="ECO:0000259" key="2">
    <source>
        <dbReference type="Pfam" id="PF13546"/>
    </source>
</evidence>
<evidence type="ECO:0000313" key="4">
    <source>
        <dbReference type="Proteomes" id="UP000317648"/>
    </source>
</evidence>
<dbReference type="Proteomes" id="UP000317648">
    <property type="component" value="Chromosome"/>
</dbReference>
<organism evidence="3 4">
    <name type="scientific">Lignipirellula cremea</name>
    <dbReference type="NCBI Taxonomy" id="2528010"/>
    <lineage>
        <taxon>Bacteria</taxon>
        <taxon>Pseudomonadati</taxon>
        <taxon>Planctomycetota</taxon>
        <taxon>Planctomycetia</taxon>
        <taxon>Pirellulales</taxon>
        <taxon>Pirellulaceae</taxon>
        <taxon>Lignipirellula</taxon>
    </lineage>
</organism>
<dbReference type="Pfam" id="PF13546">
    <property type="entry name" value="DDE_5"/>
    <property type="match status" value="1"/>
</dbReference>
<gene>
    <name evidence="3" type="ORF">Pla8534_21780</name>
</gene>
<evidence type="ECO:0000256" key="1">
    <source>
        <dbReference type="SAM" id="MobiDB-lite"/>
    </source>
</evidence>